<dbReference type="EMBL" id="UINC01116591">
    <property type="protein sequence ID" value="SVC88444.1"/>
    <property type="molecule type" value="Genomic_DNA"/>
</dbReference>
<dbReference type="InterPro" id="IPR003777">
    <property type="entry name" value="XdhC_CoxI"/>
</dbReference>
<evidence type="ECO:0008006" key="4">
    <source>
        <dbReference type="Google" id="ProtNLM"/>
    </source>
</evidence>
<name>A0A382QSF7_9ZZZZ</name>
<dbReference type="Pfam" id="PF02625">
    <property type="entry name" value="XdhC_CoxI"/>
    <property type="match status" value="1"/>
</dbReference>
<accession>A0A382QSF7</accession>
<evidence type="ECO:0000259" key="2">
    <source>
        <dbReference type="Pfam" id="PF13478"/>
    </source>
</evidence>
<sequence>MATSTDVLGKAADWLSSGKQVALATVIGTWGSSPRPVGSQLAVDDQGSFVGSVSGGCIEGAVIGEALETISDGRVRVLDFGVTNEQAWEVGLSCGGDIKIFVEKATDKKAIDRLTKERPIATLTDIENGNKNFITNGNVDGYLGLSQEILTDIREAVRDDRSKIYEFGGRSHFLQVLNKPLRLLVVGAVHISQALVQVAQVSDFSVTVIDPRGSFATDTRFPDVTVLDQWPDDAIKELAPDTRTAVVTLTHDPKLDDPALEIALKSEAFYIGSLGSKRTHAARLERLANVGFNEEDCTRINGPIGLDLGASSPAEIAIS</sequence>
<feature type="non-terminal residue" evidence="3">
    <location>
        <position position="319"/>
    </location>
</feature>
<dbReference type="Pfam" id="PF13478">
    <property type="entry name" value="XdhC_C"/>
    <property type="match status" value="1"/>
</dbReference>
<dbReference type="PANTHER" id="PTHR30388:SF4">
    <property type="entry name" value="MOLYBDENUM COFACTOR INSERTION CHAPERONE PAOD"/>
    <property type="match status" value="1"/>
</dbReference>
<dbReference type="InterPro" id="IPR052698">
    <property type="entry name" value="MoCofactor_Util/Proc"/>
</dbReference>
<feature type="domain" description="XdhC Rossmann" evidence="2">
    <location>
        <begin position="183"/>
        <end position="319"/>
    </location>
</feature>
<evidence type="ECO:0000313" key="3">
    <source>
        <dbReference type="EMBL" id="SVC88444.1"/>
    </source>
</evidence>
<organism evidence="3">
    <name type="scientific">marine metagenome</name>
    <dbReference type="NCBI Taxonomy" id="408172"/>
    <lineage>
        <taxon>unclassified sequences</taxon>
        <taxon>metagenomes</taxon>
        <taxon>ecological metagenomes</taxon>
    </lineage>
</organism>
<dbReference type="InterPro" id="IPR027051">
    <property type="entry name" value="XdhC_Rossmann_dom"/>
</dbReference>
<protein>
    <recommendedName>
        <fullName evidence="4">XdhC- CoxI domain-containing protein</fullName>
    </recommendedName>
</protein>
<proteinExistence type="predicted"/>
<dbReference type="AlphaFoldDB" id="A0A382QSF7"/>
<evidence type="ECO:0000259" key="1">
    <source>
        <dbReference type="Pfam" id="PF02625"/>
    </source>
</evidence>
<reference evidence="3" key="1">
    <citation type="submission" date="2018-05" db="EMBL/GenBank/DDBJ databases">
        <authorList>
            <person name="Lanie J.A."/>
            <person name="Ng W.-L."/>
            <person name="Kazmierczak K.M."/>
            <person name="Andrzejewski T.M."/>
            <person name="Davidsen T.M."/>
            <person name="Wayne K.J."/>
            <person name="Tettelin H."/>
            <person name="Glass J.I."/>
            <person name="Rusch D."/>
            <person name="Podicherti R."/>
            <person name="Tsui H.-C.T."/>
            <person name="Winkler M.E."/>
        </authorList>
    </citation>
    <scope>NUCLEOTIDE SEQUENCE</scope>
</reference>
<dbReference type="Gene3D" id="3.40.50.720">
    <property type="entry name" value="NAD(P)-binding Rossmann-like Domain"/>
    <property type="match status" value="1"/>
</dbReference>
<dbReference type="PANTHER" id="PTHR30388">
    <property type="entry name" value="ALDEHYDE OXIDOREDUCTASE MOLYBDENUM COFACTOR ASSEMBLY PROTEIN"/>
    <property type="match status" value="1"/>
</dbReference>
<feature type="domain" description="XdhC- CoxI" evidence="1">
    <location>
        <begin position="14"/>
        <end position="81"/>
    </location>
</feature>
<gene>
    <name evidence="3" type="ORF">METZ01_LOCUS341298</name>
</gene>